<organism evidence="15 16">
    <name type="scientific">Malus domestica</name>
    <name type="common">Apple</name>
    <name type="synonym">Pyrus malus</name>
    <dbReference type="NCBI Taxonomy" id="3750"/>
    <lineage>
        <taxon>Eukaryota</taxon>
        <taxon>Viridiplantae</taxon>
        <taxon>Streptophyta</taxon>
        <taxon>Embryophyta</taxon>
        <taxon>Tracheophyta</taxon>
        <taxon>Spermatophyta</taxon>
        <taxon>Magnoliopsida</taxon>
        <taxon>eudicotyledons</taxon>
        <taxon>Gunneridae</taxon>
        <taxon>Pentapetalae</taxon>
        <taxon>rosids</taxon>
        <taxon>fabids</taxon>
        <taxon>Rosales</taxon>
        <taxon>Rosaceae</taxon>
        <taxon>Amygdaloideae</taxon>
        <taxon>Maleae</taxon>
        <taxon>Malus</taxon>
    </lineage>
</organism>
<keyword evidence="16" id="KW-1185">Reference proteome</keyword>
<feature type="compositionally biased region" description="Acidic residues" evidence="12">
    <location>
        <begin position="840"/>
        <end position="853"/>
    </location>
</feature>
<gene>
    <name evidence="15" type="ORF">DVH24_017567</name>
</gene>
<dbReference type="InterPro" id="IPR003439">
    <property type="entry name" value="ABC_transporter-like_ATP-bd"/>
</dbReference>
<evidence type="ECO:0000313" key="16">
    <source>
        <dbReference type="Proteomes" id="UP000290289"/>
    </source>
</evidence>
<dbReference type="PROSITE" id="PS00502">
    <property type="entry name" value="POLYGALACTURONASE"/>
    <property type="match status" value="1"/>
</dbReference>
<evidence type="ECO:0000256" key="12">
    <source>
        <dbReference type="SAM" id="MobiDB-lite"/>
    </source>
</evidence>
<feature type="domain" description="ABC transporter" evidence="14">
    <location>
        <begin position="931"/>
        <end position="1187"/>
    </location>
</feature>
<dbReference type="FunFam" id="3.40.50.720:FF:000121">
    <property type="entry name" value="Prostaglandin reductase 2"/>
    <property type="match status" value="1"/>
</dbReference>
<dbReference type="Gene3D" id="3.40.50.300">
    <property type="entry name" value="P-loop containing nucleotide triphosphate hydrolases"/>
    <property type="match status" value="2"/>
</dbReference>
<evidence type="ECO:0000313" key="15">
    <source>
        <dbReference type="EMBL" id="RXI05525.1"/>
    </source>
</evidence>
<keyword evidence="9 11" id="KW-0326">Glycosidase</keyword>
<evidence type="ECO:0000256" key="3">
    <source>
        <dbReference type="ARBA" id="ARBA00022512"/>
    </source>
</evidence>
<feature type="chain" id="PRO_5019841199" description="ABC transporter domain-containing protein" evidence="13">
    <location>
        <begin position="30"/>
        <end position="1486"/>
    </location>
</feature>
<dbReference type="InterPro" id="IPR003593">
    <property type="entry name" value="AAA+_ATPase"/>
</dbReference>
<dbReference type="STRING" id="3750.A0A498KIF3"/>
<feature type="compositionally biased region" description="Basic and acidic residues" evidence="12">
    <location>
        <begin position="784"/>
        <end position="797"/>
    </location>
</feature>
<name>A0A498KIF3_MALDO</name>
<evidence type="ECO:0000256" key="8">
    <source>
        <dbReference type="ARBA" id="ARBA00023002"/>
    </source>
</evidence>
<protein>
    <recommendedName>
        <fullName evidence="14">ABC transporter domain-containing protein</fullName>
    </recommendedName>
</protein>
<dbReference type="InterPro" id="IPR027417">
    <property type="entry name" value="P-loop_NTPase"/>
</dbReference>
<feature type="compositionally biased region" description="Basic and acidic residues" evidence="12">
    <location>
        <begin position="1201"/>
        <end position="1210"/>
    </location>
</feature>
<dbReference type="PROSITE" id="PS00211">
    <property type="entry name" value="ABC_TRANSPORTER_1"/>
    <property type="match status" value="1"/>
</dbReference>
<feature type="signal peptide" evidence="13">
    <location>
        <begin position="1"/>
        <end position="29"/>
    </location>
</feature>
<dbReference type="EMBL" id="RDQH01000328">
    <property type="protein sequence ID" value="RXI05525.1"/>
    <property type="molecule type" value="Genomic_DNA"/>
</dbReference>
<keyword evidence="5" id="KW-0547">Nucleotide-binding</keyword>
<keyword evidence="3" id="KW-0134">Cell wall</keyword>
<sequence>MANPRSLTYPAAAVFALLMMAISITNVDAAAVTFSVSSLGAKSDGTTDSTKAFLSAWSNACASVNPAVIYVPAGRFLLGNAVFSGPCKNNAITFRIAGTLVAPSDYQVIGNAGNWLLFQHVNGVTISGGVLDGQGTGLWDCKSSGKSCPSGATTLGFSNSNNIVVSGLVSLNSQMFHIVVNGCQNVQMQGVKVNAAGNSPNTDGIHVQMSSGVTILNSKISTGDDCVSVGPGTTNLWIENVACGPGHGISIGSLGKDQQEAGVQNVTVKTATFTGTENGVRIKSWGRPSTGFARSILFQHIVMTNVQNPIVIDQNYCPNDKGCPGQASGVKVSDVTYEDIHGTSATEVAVKFDCSSMYPCNGIKLQDVKLTYNNQAAEASCIHAGGTTAAYWASLEPGPASSKPPSWRGSLALEKAKSEAMAEVKNKQVIFKEYVEGSPKESDMNFTDAATIKLKLPDDEDEVSKAVLVKNLYLSCDPVMRILMRKPGDETSAYFTPYAPGSPLSGYGVAKVLDSRNSNFKEGDLVWGTTKWEEYSVITALESLHKIQHTDVPLSYYTGILGMPGMTAYAGFNEVCSPKKGEYVFISAASGAVGQLVGQFAKLLGCYVVGSAGSKEKVDLLKSKLNFDEAFNYKEEHDLNATLKRYFPEGIDIYFENVGGKFLDAVLLNMRVHGRIAVCGMISQYNLDQPEGVTNLMCLVYKRIHMQGFTVRDYYHLYPKYLDYILPCIREGRVVYLEDIAQGLENGTAALVGLFSGRNVGKQITAMGRKKTEESGASTKAKSTGKDASKDGKKEKISVSAMLASMDQKPDKPKKGASSSAKAKAAPKRQSYTDGIDLPSSDEEDEDVLEEGQQEVNVSNQQKRQEFKPLDVSISEKELKKRAQKDLLAAHAIEQAKKEALKDDHDAFTVVIGSRASVLDGEDGDANVKDITVENFSVSARGKELLKNASVKITHGKRYGLVGPNGMGKSTLLKLLAWRKIPVPKNIDVLLVEQEVVGDDRTALEAVVSANEELVKIRKEVADLQNSASADEKDSFDDDTGEKLSELYEKLQLMGSDSAEAQASKILAGLGFTQHMQGRPTKSFSGGWRMRISLARALFVQPTLLLLDEPTNHLDLRAVLWLEEYLCRWKKTLVVVSHDRDFLNTVCSEIIHLHDLKLHIYRGNFDDFETGYEQRRKEVNKKFEIYDKQMKAAKRSGSRAQQDKVKDKAKSAATKEASKNKAKGKVDEDDAPAEAPKKWRDYSVEFHFPEPTELTPPLLQLVEVSFSYPNREDFRLSGVDVGIDMGTRVAIVGPNGAGKSTLLNLLAGDLVPSEGEVRRSQKLRIGRYSQHFVDLLTMGETPVQYLLRLHPDQEGLSKQEAVRAKLGKYGLPSHNHLTPIAKLSGGQKARVVFTSISMSRPHILLLDEPTNHLDMQSIDALADALDEFTGGVVLVSHDSRLISRVCENEERSEIWVVENGTVTPYPGTFEEYKEELQREIKEEVDD</sequence>
<dbReference type="SUPFAM" id="SSF52540">
    <property type="entry name" value="P-loop containing nucleoside triphosphate hydrolases"/>
    <property type="match status" value="2"/>
</dbReference>
<dbReference type="GO" id="GO:0004650">
    <property type="term" value="F:polygalacturonase activity"/>
    <property type="evidence" value="ECO:0007669"/>
    <property type="project" value="InterPro"/>
</dbReference>
<dbReference type="Pfam" id="PF00107">
    <property type="entry name" value="ADH_zinc_N"/>
    <property type="match status" value="1"/>
</dbReference>
<dbReference type="SUPFAM" id="SSF51735">
    <property type="entry name" value="NAD(P)-binding Rossmann-fold domains"/>
    <property type="match status" value="1"/>
</dbReference>
<feature type="domain" description="ABC transporter" evidence="14">
    <location>
        <begin position="1259"/>
        <end position="1484"/>
    </location>
</feature>
<evidence type="ECO:0000256" key="4">
    <source>
        <dbReference type="ARBA" id="ARBA00022737"/>
    </source>
</evidence>
<evidence type="ECO:0000259" key="14">
    <source>
        <dbReference type="PROSITE" id="PS50893"/>
    </source>
</evidence>
<evidence type="ECO:0000256" key="5">
    <source>
        <dbReference type="ARBA" id="ARBA00022741"/>
    </source>
</evidence>
<dbReference type="InterPro" id="IPR050611">
    <property type="entry name" value="ABCF"/>
</dbReference>
<dbReference type="PANTHER" id="PTHR19211:SF14">
    <property type="entry name" value="ATP-BINDING CASSETTE SUB-FAMILY F MEMBER 1"/>
    <property type="match status" value="1"/>
</dbReference>
<keyword evidence="3" id="KW-0964">Secreted</keyword>
<keyword evidence="4" id="KW-0677">Repeat</keyword>
<dbReference type="SMART" id="SM00710">
    <property type="entry name" value="PbH1"/>
    <property type="match status" value="6"/>
</dbReference>
<dbReference type="GO" id="GO:0005524">
    <property type="term" value="F:ATP binding"/>
    <property type="evidence" value="ECO:0007669"/>
    <property type="project" value="UniProtKB-KW"/>
</dbReference>
<proteinExistence type="inferred from homology"/>
<dbReference type="FunFam" id="3.40.50.300:FF:000792">
    <property type="entry name" value="ABC transporter F family member 4"/>
    <property type="match status" value="1"/>
</dbReference>
<feature type="active site" evidence="10">
    <location>
        <position position="247"/>
    </location>
</feature>
<dbReference type="Gene3D" id="3.90.180.10">
    <property type="entry name" value="Medium-chain alcohol dehydrogenases, catalytic domain"/>
    <property type="match status" value="1"/>
</dbReference>
<dbReference type="GO" id="GO:0005975">
    <property type="term" value="P:carbohydrate metabolic process"/>
    <property type="evidence" value="ECO:0007669"/>
    <property type="project" value="InterPro"/>
</dbReference>
<accession>A0A498KIF3</accession>
<feature type="region of interest" description="Disordered" evidence="12">
    <location>
        <begin position="1191"/>
        <end position="1234"/>
    </location>
</feature>
<dbReference type="Proteomes" id="UP000290289">
    <property type="component" value="Chromosome 2"/>
</dbReference>
<evidence type="ECO:0000256" key="13">
    <source>
        <dbReference type="SAM" id="SignalP"/>
    </source>
</evidence>
<evidence type="ECO:0000256" key="10">
    <source>
        <dbReference type="PROSITE-ProRule" id="PRU10052"/>
    </source>
</evidence>
<dbReference type="GO" id="GO:0016491">
    <property type="term" value="F:oxidoreductase activity"/>
    <property type="evidence" value="ECO:0007669"/>
    <property type="project" value="UniProtKB-KW"/>
</dbReference>
<dbReference type="InterPro" id="IPR036291">
    <property type="entry name" value="NAD(P)-bd_dom_sf"/>
</dbReference>
<dbReference type="FunFam" id="2.160.20.10:FF:000016">
    <property type="entry name" value="Polygalacturonase 7"/>
    <property type="match status" value="1"/>
</dbReference>
<evidence type="ECO:0000256" key="2">
    <source>
        <dbReference type="ARBA" id="ARBA00008834"/>
    </source>
</evidence>
<dbReference type="Pfam" id="PF16884">
    <property type="entry name" value="ADH_N_2"/>
    <property type="match status" value="1"/>
</dbReference>
<comment type="caution">
    <text evidence="15">The sequence shown here is derived from an EMBL/GenBank/DDBJ whole genome shotgun (WGS) entry which is preliminary data.</text>
</comment>
<dbReference type="SUPFAM" id="SSF50129">
    <property type="entry name" value="GroES-like"/>
    <property type="match status" value="1"/>
</dbReference>
<dbReference type="InterPro" id="IPR017871">
    <property type="entry name" value="ABC_transporter-like_CS"/>
</dbReference>
<keyword evidence="13" id="KW-0732">Signal</keyword>
<dbReference type="InterPro" id="IPR011032">
    <property type="entry name" value="GroES-like_sf"/>
</dbReference>
<dbReference type="FunFam" id="3.40.50.300:FF:001124">
    <property type="entry name" value="ABC transporter F family member 4"/>
    <property type="match status" value="1"/>
</dbReference>
<dbReference type="Gene3D" id="2.160.20.10">
    <property type="entry name" value="Single-stranded right-handed beta-helix, Pectin lyase-like"/>
    <property type="match status" value="1"/>
</dbReference>
<evidence type="ECO:0000256" key="1">
    <source>
        <dbReference type="ARBA" id="ARBA00004191"/>
    </source>
</evidence>
<comment type="similarity">
    <text evidence="2 11">Belongs to the glycosyl hydrolase 28 family.</text>
</comment>
<feature type="region of interest" description="Disordered" evidence="12">
    <location>
        <begin position="767"/>
        <end position="864"/>
    </location>
</feature>
<dbReference type="InterPro" id="IPR013149">
    <property type="entry name" value="ADH-like_C"/>
</dbReference>
<dbReference type="SMART" id="SM00382">
    <property type="entry name" value="AAA"/>
    <property type="match status" value="2"/>
</dbReference>
<comment type="subcellular location">
    <subcellularLocation>
        <location evidence="1">Secreted</location>
        <location evidence="1">Cell wall</location>
    </subcellularLocation>
</comment>
<dbReference type="Pfam" id="PF00295">
    <property type="entry name" value="Glyco_hydro_28"/>
    <property type="match status" value="1"/>
</dbReference>
<dbReference type="CDD" id="cd03221">
    <property type="entry name" value="ABCF_EF-3"/>
    <property type="match status" value="2"/>
</dbReference>
<dbReference type="Pfam" id="PF00005">
    <property type="entry name" value="ABC_tran"/>
    <property type="match status" value="2"/>
</dbReference>
<dbReference type="InterPro" id="IPR000743">
    <property type="entry name" value="Glyco_hydro_28"/>
</dbReference>
<keyword evidence="7" id="KW-0067">ATP-binding</keyword>
<evidence type="ECO:0000256" key="7">
    <source>
        <dbReference type="ARBA" id="ARBA00022840"/>
    </source>
</evidence>
<keyword evidence="8" id="KW-0560">Oxidoreductase</keyword>
<evidence type="ECO:0000256" key="6">
    <source>
        <dbReference type="ARBA" id="ARBA00022801"/>
    </source>
</evidence>
<dbReference type="InterPro" id="IPR041694">
    <property type="entry name" value="ADH_N_2"/>
</dbReference>
<dbReference type="SUPFAM" id="SSF51126">
    <property type="entry name" value="Pectin lyase-like"/>
    <property type="match status" value="1"/>
</dbReference>
<dbReference type="PANTHER" id="PTHR19211">
    <property type="entry name" value="ATP-BINDING TRANSPORT PROTEIN-RELATED"/>
    <property type="match status" value="1"/>
</dbReference>
<dbReference type="PROSITE" id="PS50893">
    <property type="entry name" value="ABC_TRANSPORTER_2"/>
    <property type="match status" value="2"/>
</dbReference>
<dbReference type="NCBIfam" id="NF000355">
    <property type="entry name" value="ribo_prot_ABC_F"/>
    <property type="match status" value="1"/>
</dbReference>
<keyword evidence="6 11" id="KW-0378">Hydrolase</keyword>
<dbReference type="CDD" id="cd08295">
    <property type="entry name" value="double_bond_reductase_like"/>
    <property type="match status" value="1"/>
</dbReference>
<reference evidence="15 16" key="1">
    <citation type="submission" date="2018-10" db="EMBL/GenBank/DDBJ databases">
        <title>A high-quality apple genome assembly.</title>
        <authorList>
            <person name="Hu J."/>
        </authorList>
    </citation>
    <scope>NUCLEOTIDE SEQUENCE [LARGE SCALE GENOMIC DNA]</scope>
    <source>
        <strain evidence="16">cv. HFTH1</strain>
        <tissue evidence="15">Young leaf</tissue>
    </source>
</reference>
<dbReference type="GO" id="GO:0016887">
    <property type="term" value="F:ATP hydrolysis activity"/>
    <property type="evidence" value="ECO:0007669"/>
    <property type="project" value="InterPro"/>
</dbReference>
<evidence type="ECO:0000256" key="11">
    <source>
        <dbReference type="RuleBase" id="RU361169"/>
    </source>
</evidence>
<dbReference type="InterPro" id="IPR011050">
    <property type="entry name" value="Pectin_lyase_fold/virulence"/>
</dbReference>
<dbReference type="Gene3D" id="3.40.50.720">
    <property type="entry name" value="NAD(P)-binding Rossmann-like Domain"/>
    <property type="match status" value="1"/>
</dbReference>
<dbReference type="InterPro" id="IPR012334">
    <property type="entry name" value="Pectin_lyas_fold"/>
</dbReference>
<dbReference type="InterPro" id="IPR006626">
    <property type="entry name" value="PbH1"/>
</dbReference>
<evidence type="ECO:0000256" key="9">
    <source>
        <dbReference type="ARBA" id="ARBA00023295"/>
    </source>
</evidence>